<dbReference type="AlphaFoldDB" id="G3AQF9"/>
<feature type="domain" description="Jacalin-type lectin" evidence="1">
    <location>
        <begin position="550"/>
        <end position="718"/>
    </location>
</feature>
<gene>
    <name evidence="2" type="ORF">SPAPADRAFT_140608</name>
</gene>
<dbReference type="OMA" id="MFRNNFG"/>
<dbReference type="FunCoup" id="G3AQF9">
    <property type="interactions" value="53"/>
</dbReference>
<evidence type="ECO:0000313" key="3">
    <source>
        <dbReference type="Proteomes" id="UP000000709"/>
    </source>
</evidence>
<dbReference type="KEGG" id="spaa:SPAPADRAFT_140608"/>
<dbReference type="EMBL" id="GL996503">
    <property type="protein sequence ID" value="EGW31506.1"/>
    <property type="molecule type" value="Genomic_DNA"/>
</dbReference>
<dbReference type="InterPro" id="IPR001229">
    <property type="entry name" value="Jacalin-like_lectin_dom"/>
</dbReference>
<dbReference type="GeneID" id="18870307"/>
<dbReference type="Proteomes" id="UP000000709">
    <property type="component" value="Unassembled WGS sequence"/>
</dbReference>
<dbReference type="RefSeq" id="XP_007376284.1">
    <property type="nucleotide sequence ID" value="XM_007376222.1"/>
</dbReference>
<protein>
    <recommendedName>
        <fullName evidence="1">Jacalin-type lectin domain-containing protein</fullName>
    </recommendedName>
</protein>
<name>G3AQF9_SPAPN</name>
<dbReference type="SUPFAM" id="SSF55486">
    <property type="entry name" value="Metalloproteases ('zincins'), catalytic domain"/>
    <property type="match status" value="1"/>
</dbReference>
<dbReference type="Pfam" id="PF12044">
    <property type="entry name" value="Metallopep"/>
    <property type="match status" value="1"/>
</dbReference>
<reference evidence="2 3" key="1">
    <citation type="journal article" date="2011" name="Proc. Natl. Acad. Sci. U.S.A.">
        <title>Comparative genomics of xylose-fermenting fungi for enhanced biofuel production.</title>
        <authorList>
            <person name="Wohlbach D.J."/>
            <person name="Kuo A."/>
            <person name="Sato T.K."/>
            <person name="Potts K.M."/>
            <person name="Salamov A.A."/>
            <person name="LaButti K.M."/>
            <person name="Sun H."/>
            <person name="Clum A."/>
            <person name="Pangilinan J.L."/>
            <person name="Lindquist E.A."/>
            <person name="Lucas S."/>
            <person name="Lapidus A."/>
            <person name="Jin M."/>
            <person name="Gunawan C."/>
            <person name="Balan V."/>
            <person name="Dale B.E."/>
            <person name="Jeffries T.W."/>
            <person name="Zinkel R."/>
            <person name="Barry K.W."/>
            <person name="Grigoriev I.V."/>
            <person name="Gasch A.P."/>
        </authorList>
    </citation>
    <scope>NUCLEOTIDE SEQUENCE [LARGE SCALE GENOMIC DNA]</scope>
    <source>
        <strain evidence="3">NRRL Y-27907 / 11-Y1</strain>
    </source>
</reference>
<dbReference type="Gene3D" id="2.100.10.30">
    <property type="entry name" value="Jacalin-like lectin domain"/>
    <property type="match status" value="1"/>
</dbReference>
<accession>G3AQF9</accession>
<evidence type="ECO:0000313" key="2">
    <source>
        <dbReference type="EMBL" id="EGW31506.1"/>
    </source>
</evidence>
<sequence>MGITFNYRNDEIVSSPTVIVSGRTSTGIDQGLISFTNNNNKVFPPLYFEVNNNGNFKAVIHVAPGEPNVFKVEVYDNGYIAGHGFPEYRGTPRVLDSRSLTLVFNPLPDNKVVHLCLIKGRDSNGSFDMPGYKLNAGERPSVELAIKKLKVGARLMQAFTQEEMRINGFSNRCFQFAEEITNDQSIFGYNVKSPTPHAEVKIHVLTSPLSVAELRDPNKAQQNPNASDSGFTFSHAIDLVKQCPDIKEGGTSVQAACIYLDSTYDTKNDLILTHAALGGGTDEVAMAVFGSHGLHSWANNFARVTPCFLDDTQLSKREVANDCDECGTSWECYNITLGAFMHEIGHSLGCPHQVDGVMLRDYVWLNRSFMTRELQCLRRNTKGAVIGTNGKWDKECHWNRLDLMRFLYHDSFGLPIDQFEKLYTTTKRNDDDYNGLSAPSKYALSKDEIVVKSRGGIFLVEIITKDLARYSREFFPPFYGGRGLPTELKINYNEYLNELRRASKDSDDKYDVRILTTAGDLYISNFKEDLTRHGEIIRSDFGLNRGQLEGIKGELLGQSKDHEMHYVGFNIDSVYKVRVYSGMALDGFRFYFKSGGSQLSAAPKVPPRNYLKRFQEVLTLSDSSGGDDQTALVGNEKQNYSEYLVPSGEVIAKFHVRNGAWVDGIGFETNKGTLSPIYGNSNGGHLSIVETPSHDFKIVGIYSYMGGWIDGMGVIYAKN</sequence>
<dbReference type="PANTHER" id="PTHR21054">
    <property type="entry name" value="ZINC METALLOPROTEINASE-RELATED"/>
    <property type="match status" value="1"/>
</dbReference>
<evidence type="ECO:0000259" key="1">
    <source>
        <dbReference type="PROSITE" id="PS51752"/>
    </source>
</evidence>
<dbReference type="PANTHER" id="PTHR21054:SF2">
    <property type="entry name" value="MIP04191P"/>
    <property type="match status" value="1"/>
</dbReference>
<dbReference type="HOGENOM" id="CLU_009601_2_1_1"/>
<dbReference type="InterPro" id="IPR036404">
    <property type="entry name" value="Jacalin-like_lectin_dom_sf"/>
</dbReference>
<dbReference type="OrthoDB" id="74460at2759"/>
<dbReference type="InterPro" id="IPR021917">
    <property type="entry name" value="Unchr_Zn-peptidase-like"/>
</dbReference>
<dbReference type="GO" id="GO:0005737">
    <property type="term" value="C:cytoplasm"/>
    <property type="evidence" value="ECO:0007669"/>
    <property type="project" value="TreeGrafter"/>
</dbReference>
<keyword evidence="3" id="KW-1185">Reference proteome</keyword>
<proteinExistence type="predicted"/>
<dbReference type="SUPFAM" id="SSF51101">
    <property type="entry name" value="Mannose-binding lectins"/>
    <property type="match status" value="1"/>
</dbReference>
<dbReference type="InterPro" id="IPR053002">
    <property type="entry name" value="Metalloproteinase_M10B"/>
</dbReference>
<dbReference type="PROSITE" id="PS51752">
    <property type="entry name" value="JACALIN_LECTIN"/>
    <property type="match status" value="1"/>
</dbReference>
<organism evidence="3">
    <name type="scientific">Spathaspora passalidarum (strain NRRL Y-27907 / 11-Y1)</name>
    <dbReference type="NCBI Taxonomy" id="619300"/>
    <lineage>
        <taxon>Eukaryota</taxon>
        <taxon>Fungi</taxon>
        <taxon>Dikarya</taxon>
        <taxon>Ascomycota</taxon>
        <taxon>Saccharomycotina</taxon>
        <taxon>Pichiomycetes</taxon>
        <taxon>Debaryomycetaceae</taxon>
        <taxon>Spathaspora</taxon>
    </lineage>
</organism>
<dbReference type="InParanoid" id="G3AQF9"/>
<dbReference type="eggNOG" id="KOG4525">
    <property type="taxonomic scope" value="Eukaryota"/>
</dbReference>